<dbReference type="RefSeq" id="WP_131125344.1">
    <property type="nucleotide sequence ID" value="NZ_SIXH01000344.1"/>
</dbReference>
<dbReference type="GO" id="GO:0008688">
    <property type="term" value="F:3-(3-hydroxyphenyl)propionate hydroxylase activity"/>
    <property type="evidence" value="ECO:0007669"/>
    <property type="project" value="TreeGrafter"/>
</dbReference>
<dbReference type="PANTHER" id="PTHR43476">
    <property type="entry name" value="3-(3-HYDROXY-PHENYL)PROPIONATE/3-HYDROXYCINNAMIC ACID HYDROXYLASE"/>
    <property type="match status" value="1"/>
</dbReference>
<gene>
    <name evidence="4" type="ORF">EYS09_28205</name>
</gene>
<dbReference type="GO" id="GO:0019622">
    <property type="term" value="P:3-(3-hydroxy)phenylpropionate catabolic process"/>
    <property type="evidence" value="ECO:0007669"/>
    <property type="project" value="TreeGrafter"/>
</dbReference>
<dbReference type="InterPro" id="IPR050631">
    <property type="entry name" value="PheA/TfdB_FAD_monoxygenase"/>
</dbReference>
<evidence type="ECO:0000313" key="4">
    <source>
        <dbReference type="EMBL" id="TBO56394.1"/>
    </source>
</evidence>
<protein>
    <submittedName>
        <fullName evidence="4">Bifunctional 3-(3-hydroxy-phenyl)propionate/3-hydroxycinnamic acid hydroxylase</fullName>
    </submittedName>
</protein>
<dbReference type="Gene3D" id="3.30.70.2450">
    <property type="match status" value="1"/>
</dbReference>
<evidence type="ECO:0000256" key="1">
    <source>
        <dbReference type="ARBA" id="ARBA00023002"/>
    </source>
</evidence>
<dbReference type="InterPro" id="IPR002938">
    <property type="entry name" value="FAD-bd"/>
</dbReference>
<evidence type="ECO:0000259" key="3">
    <source>
        <dbReference type="Pfam" id="PF01494"/>
    </source>
</evidence>
<dbReference type="PANTHER" id="PTHR43476:SF3">
    <property type="entry name" value="FAD-BINDING MONOOXYGENASE"/>
    <property type="match status" value="1"/>
</dbReference>
<dbReference type="GO" id="GO:0071949">
    <property type="term" value="F:FAD binding"/>
    <property type="evidence" value="ECO:0007669"/>
    <property type="project" value="InterPro"/>
</dbReference>
<name>A0A4Q9HNH0_STRKA</name>
<dbReference type="Gene3D" id="3.50.50.60">
    <property type="entry name" value="FAD/NAD(P)-binding domain"/>
    <property type="match status" value="1"/>
</dbReference>
<dbReference type="NCBIfam" id="NF004829">
    <property type="entry name" value="PRK06183.1-3"/>
    <property type="match status" value="1"/>
</dbReference>
<reference evidence="4 5" key="1">
    <citation type="submission" date="2019-02" db="EMBL/GenBank/DDBJ databases">
        <title>Draft Genome Sequence of Streptomyces sp. AM-2504, identified by 16S rRNA comparative analysis as a Streptomyces Kasugaensis strain.</title>
        <authorList>
            <person name="Napolioni V."/>
            <person name="Giuliodori A.M."/>
            <person name="Spurio R."/>
            <person name="Fabbretti A."/>
        </authorList>
    </citation>
    <scope>NUCLEOTIDE SEQUENCE [LARGE SCALE GENOMIC DNA]</scope>
    <source>
        <strain evidence="4 5">AM-2504</strain>
    </source>
</reference>
<evidence type="ECO:0000313" key="5">
    <source>
        <dbReference type="Proteomes" id="UP000292452"/>
    </source>
</evidence>
<evidence type="ECO:0000256" key="2">
    <source>
        <dbReference type="SAM" id="MobiDB-lite"/>
    </source>
</evidence>
<dbReference type="SUPFAM" id="SSF51905">
    <property type="entry name" value="FAD/NAD(P)-binding domain"/>
    <property type="match status" value="1"/>
</dbReference>
<keyword evidence="1" id="KW-0560">Oxidoreductase</keyword>
<proteinExistence type="predicted"/>
<keyword evidence="5" id="KW-1185">Reference proteome</keyword>
<organism evidence="4 5">
    <name type="scientific">Streptomyces kasugaensis</name>
    <dbReference type="NCBI Taxonomy" id="1946"/>
    <lineage>
        <taxon>Bacteria</taxon>
        <taxon>Bacillati</taxon>
        <taxon>Actinomycetota</taxon>
        <taxon>Actinomycetes</taxon>
        <taxon>Kitasatosporales</taxon>
        <taxon>Streptomycetaceae</taxon>
        <taxon>Streptomyces</taxon>
    </lineage>
</organism>
<dbReference type="InterPro" id="IPR036188">
    <property type="entry name" value="FAD/NAD-bd_sf"/>
</dbReference>
<comment type="caution">
    <text evidence="4">The sequence shown here is derived from an EMBL/GenBank/DDBJ whole genome shotgun (WGS) entry which is preliminary data.</text>
</comment>
<dbReference type="EMBL" id="SIXH01000344">
    <property type="protein sequence ID" value="TBO56394.1"/>
    <property type="molecule type" value="Genomic_DNA"/>
</dbReference>
<feature type="region of interest" description="Disordered" evidence="2">
    <location>
        <begin position="532"/>
        <end position="552"/>
    </location>
</feature>
<dbReference type="Pfam" id="PF01494">
    <property type="entry name" value="FAD_binding_3"/>
    <property type="match status" value="1"/>
</dbReference>
<dbReference type="Proteomes" id="UP000292452">
    <property type="component" value="Unassembled WGS sequence"/>
</dbReference>
<dbReference type="AlphaFoldDB" id="A0A4Q9HNH0"/>
<feature type="domain" description="FAD-binding" evidence="3">
    <location>
        <begin position="10"/>
        <end position="347"/>
    </location>
</feature>
<accession>A0A4Q9HNH0</accession>
<dbReference type="PRINTS" id="PR00420">
    <property type="entry name" value="RNGMNOXGNASE"/>
</dbReference>
<sequence length="552" mass="60248">MTVESPAVHDVAIVGFGPVGQLLALLLGRAGHDVVVLERWPRPYDLPRAVNFDHEIGRIFQAAGVGEQVGAVTAPVPDHYEWRNHKGERLVRIDWSGTGPSGWPTTSFFSQPELESVLATAVAGLPAVTVHRGLEVVDLREADDGPVQLTARTHTGSERAFSARYVIGADGANSFVRGRMATSVTDLGFFHDWLIVDIIPRDEVPWSPMNWQLCDPRRPTTLVSGGPGRRRWEFMRLPGESAEQLNSRETAWSLLKPWGRTPENSTLERHAVYTFQARWADHWRQGRLLLAGDAAHQMPPFAGQGMCSGLRDAMNLAWKLDLVLDGTAAPDLLDTYTSERSAHIRHAIGMSMVLGRIMCVLDPEEAAARDARMIAAGADPARALPPTPPPVLGDGVLQRGPDGTTRCPQAGHLTPQHRVSHRGRTALLDEVTGGGFTVLTDGALPDGTLTDADRAFLHTIGATVVPLHSPDTRDAPAHGYLDTDGGYLPHLREHRHLAAVIRPDFYLFGTATTPAQLRLLLGQLHERLRLLPGSARNPRTAPRASRTFTTDP</sequence>